<sequence length="207" mass="23429">MHKEAELAMIIRSTEERDLQAIADILYERYKPCKWWQVINFEVEKKDWIKTTMNAMRNFSKSVDGASIVVEDKGAVVGSACYLNLTKDFEGLPDRGDTPGEKTAELDKIDDSSFKDELVARYGKALWISEFAVHADYVGKDIAERMMQHIVDKAKTAKMNVALAATPDEIGWHTNWEFKAVHPVRMLMDGTVPATNQMLLELFPATA</sequence>
<gene>
    <name evidence="1" type="ORF">QFC21_005685</name>
</gene>
<name>A0ACC2V7H2_9TREE</name>
<accession>A0ACC2V7H2</accession>
<keyword evidence="2" id="KW-1185">Reference proteome</keyword>
<dbReference type="EMBL" id="JASBWT010000022">
    <property type="protein sequence ID" value="KAJ9095319.1"/>
    <property type="molecule type" value="Genomic_DNA"/>
</dbReference>
<evidence type="ECO:0000313" key="1">
    <source>
        <dbReference type="EMBL" id="KAJ9095319.1"/>
    </source>
</evidence>
<organism evidence="1 2">
    <name type="scientific">Naganishia friedmannii</name>
    <dbReference type="NCBI Taxonomy" id="89922"/>
    <lineage>
        <taxon>Eukaryota</taxon>
        <taxon>Fungi</taxon>
        <taxon>Dikarya</taxon>
        <taxon>Basidiomycota</taxon>
        <taxon>Agaricomycotina</taxon>
        <taxon>Tremellomycetes</taxon>
        <taxon>Filobasidiales</taxon>
        <taxon>Filobasidiaceae</taxon>
        <taxon>Naganishia</taxon>
    </lineage>
</organism>
<proteinExistence type="predicted"/>
<dbReference type="Proteomes" id="UP001227268">
    <property type="component" value="Unassembled WGS sequence"/>
</dbReference>
<comment type="caution">
    <text evidence="1">The sequence shown here is derived from an EMBL/GenBank/DDBJ whole genome shotgun (WGS) entry which is preliminary data.</text>
</comment>
<evidence type="ECO:0000313" key="2">
    <source>
        <dbReference type="Proteomes" id="UP001227268"/>
    </source>
</evidence>
<protein>
    <submittedName>
        <fullName evidence="1">Uncharacterized protein</fullName>
    </submittedName>
</protein>
<reference evidence="1" key="1">
    <citation type="submission" date="2023-04" db="EMBL/GenBank/DDBJ databases">
        <title>Draft Genome sequencing of Naganishia species isolated from polar environments using Oxford Nanopore Technology.</title>
        <authorList>
            <person name="Leo P."/>
            <person name="Venkateswaran K."/>
        </authorList>
    </citation>
    <scope>NUCLEOTIDE SEQUENCE</scope>
    <source>
        <strain evidence="1">MNA-CCFEE 5423</strain>
    </source>
</reference>